<evidence type="ECO:0000313" key="3">
    <source>
        <dbReference type="Proteomes" id="UP001174908"/>
    </source>
</evidence>
<gene>
    <name evidence="2" type="primary">cutA</name>
    <name evidence="2" type="ORF">QTH91_21465</name>
</gene>
<dbReference type="SUPFAM" id="SSF54913">
    <property type="entry name" value="GlnB-like"/>
    <property type="match status" value="1"/>
</dbReference>
<dbReference type="EMBL" id="JASZYV010000005">
    <property type="protein sequence ID" value="MDM0047075.1"/>
    <property type="molecule type" value="Genomic_DNA"/>
</dbReference>
<dbReference type="Pfam" id="PF03091">
    <property type="entry name" value="CutA1"/>
    <property type="match status" value="1"/>
</dbReference>
<keyword evidence="3" id="KW-1185">Reference proteome</keyword>
<comment type="caution">
    <text evidence="2">The sequence shown here is derived from an EMBL/GenBank/DDBJ whole genome shotgun (WGS) entry which is preliminary data.</text>
</comment>
<protein>
    <submittedName>
        <fullName evidence="2">Divalent-cation tolerance protein CutA</fullName>
    </submittedName>
</protein>
<dbReference type="Gene3D" id="3.30.70.120">
    <property type="match status" value="1"/>
</dbReference>
<dbReference type="Proteomes" id="UP001174908">
    <property type="component" value="Unassembled WGS sequence"/>
</dbReference>
<name>A0ABT7NGX1_9BURK</name>
<organism evidence="2 3">
    <name type="scientific">Variovorax dokdonensis</name>
    <dbReference type="NCBI Taxonomy" id="344883"/>
    <lineage>
        <taxon>Bacteria</taxon>
        <taxon>Pseudomonadati</taxon>
        <taxon>Pseudomonadota</taxon>
        <taxon>Betaproteobacteria</taxon>
        <taxon>Burkholderiales</taxon>
        <taxon>Comamonadaceae</taxon>
        <taxon>Variovorax</taxon>
    </lineage>
</organism>
<evidence type="ECO:0000313" key="2">
    <source>
        <dbReference type="EMBL" id="MDM0047075.1"/>
    </source>
</evidence>
<accession>A0ABT7NGX1</accession>
<proteinExistence type="inferred from homology"/>
<dbReference type="InterPro" id="IPR011322">
    <property type="entry name" value="N-reg_PII-like_a/b"/>
</dbReference>
<sequence length="115" mass="12692">MSTNIGADAPCLLTTALGTEDEAETLASALVEARLAGCVQLTQVRSFYRWEGELRREPEWVLMVKTRMGRLAEAQAFIRERHSYATPEILVLPVAGGLPDYLQWLVDSTTPVSGQ</sequence>
<evidence type="ECO:0000256" key="1">
    <source>
        <dbReference type="ARBA" id="ARBA00010169"/>
    </source>
</evidence>
<dbReference type="InterPro" id="IPR004323">
    <property type="entry name" value="Ion_tolerance_CutA"/>
</dbReference>
<dbReference type="PANTHER" id="PTHR23419">
    <property type="entry name" value="DIVALENT CATION TOLERANCE CUTA-RELATED"/>
    <property type="match status" value="1"/>
</dbReference>
<dbReference type="PANTHER" id="PTHR23419:SF8">
    <property type="entry name" value="FI09726P"/>
    <property type="match status" value="1"/>
</dbReference>
<dbReference type="InterPro" id="IPR015867">
    <property type="entry name" value="N-reg_PII/ATP_PRibTrfase_C"/>
</dbReference>
<comment type="similarity">
    <text evidence="1">Belongs to the CutA family.</text>
</comment>
<dbReference type="RefSeq" id="WP_286662179.1">
    <property type="nucleotide sequence ID" value="NZ_JASZYV010000005.1"/>
</dbReference>
<reference evidence="2" key="1">
    <citation type="submission" date="2023-06" db="EMBL/GenBank/DDBJ databases">
        <authorList>
            <person name="Jiang Y."/>
            <person name="Liu Q."/>
        </authorList>
    </citation>
    <scope>NUCLEOTIDE SEQUENCE</scope>
    <source>
        <strain evidence="2">CGMCC 1.12089</strain>
    </source>
</reference>